<name>M3EAQ4_LEPIR</name>
<evidence type="ECO:0000313" key="1">
    <source>
        <dbReference type="EMBL" id="EMF44020.1"/>
    </source>
</evidence>
<dbReference type="Proteomes" id="UP000011754">
    <property type="component" value="Unassembled WGS sequence"/>
</dbReference>
<gene>
    <name evidence="1" type="ORF">LEP1GSC067_1679</name>
</gene>
<reference evidence="1 2" key="1">
    <citation type="submission" date="2013-01" db="EMBL/GenBank/DDBJ databases">
        <authorList>
            <person name="Harkins D.M."/>
            <person name="Durkin A.S."/>
            <person name="Brinkac L.M."/>
            <person name="Haft D.H."/>
            <person name="Selengut J.D."/>
            <person name="Sanka R."/>
            <person name="DePew J."/>
            <person name="Purushe J."/>
            <person name="Hartskeerl R.A."/>
            <person name="Ahmed A."/>
            <person name="van der Linden H."/>
            <person name="Goris M.G.A."/>
            <person name="Vinetz J.M."/>
            <person name="Sutton G.G."/>
            <person name="Nierman W.C."/>
            <person name="Fouts D.E."/>
        </authorList>
    </citation>
    <scope>NUCLEOTIDE SEQUENCE [LARGE SCALE GENOMIC DNA]</scope>
    <source>
        <strain evidence="1 2">TE 1992</strain>
    </source>
</reference>
<proteinExistence type="predicted"/>
<sequence>MNSRFLKNDSIKFFEVLEQVLSKVLLCLRILTKSSKVSIQIGKISSKTEKM</sequence>
<protein>
    <submittedName>
        <fullName evidence="1">Uncharacterized protein</fullName>
    </submittedName>
</protein>
<dbReference type="EMBL" id="AKWW02000019">
    <property type="protein sequence ID" value="EMF44020.1"/>
    <property type="molecule type" value="Genomic_DNA"/>
</dbReference>
<organism evidence="1 2">
    <name type="scientific">Leptospira interrogans serovar Lora str. TE 1992</name>
    <dbReference type="NCBI Taxonomy" id="1193028"/>
    <lineage>
        <taxon>Bacteria</taxon>
        <taxon>Pseudomonadati</taxon>
        <taxon>Spirochaetota</taxon>
        <taxon>Spirochaetia</taxon>
        <taxon>Leptospirales</taxon>
        <taxon>Leptospiraceae</taxon>
        <taxon>Leptospira</taxon>
    </lineage>
</organism>
<accession>M3EAQ4</accession>
<dbReference type="AlphaFoldDB" id="M3EAQ4"/>
<comment type="caution">
    <text evidence="1">The sequence shown here is derived from an EMBL/GenBank/DDBJ whole genome shotgun (WGS) entry which is preliminary data.</text>
</comment>
<evidence type="ECO:0000313" key="2">
    <source>
        <dbReference type="Proteomes" id="UP000011754"/>
    </source>
</evidence>